<dbReference type="CDD" id="cd07389">
    <property type="entry name" value="MPP_PhoD"/>
    <property type="match status" value="1"/>
</dbReference>
<keyword evidence="4" id="KW-1185">Reference proteome</keyword>
<organism evidence="3 4">
    <name type="scientific">Aspergillus mulundensis</name>
    <dbReference type="NCBI Taxonomy" id="1810919"/>
    <lineage>
        <taxon>Eukaryota</taxon>
        <taxon>Fungi</taxon>
        <taxon>Dikarya</taxon>
        <taxon>Ascomycota</taxon>
        <taxon>Pezizomycotina</taxon>
        <taxon>Eurotiomycetes</taxon>
        <taxon>Eurotiomycetidae</taxon>
        <taxon>Eurotiales</taxon>
        <taxon>Aspergillaceae</taxon>
        <taxon>Aspergillus</taxon>
        <taxon>Aspergillus subgen. Nidulantes</taxon>
    </lineage>
</organism>
<dbReference type="GeneID" id="38111901"/>
<evidence type="ECO:0000313" key="3">
    <source>
        <dbReference type="EMBL" id="RDW94209.1"/>
    </source>
</evidence>
<dbReference type="PANTHER" id="PTHR46689:SF1">
    <property type="entry name" value="PHOD-LIKE PHOSPHATASE DOMAIN-CONTAINING PROTEIN"/>
    <property type="match status" value="1"/>
</dbReference>
<feature type="compositionally biased region" description="Polar residues" evidence="1">
    <location>
        <begin position="186"/>
        <end position="198"/>
    </location>
</feature>
<dbReference type="Pfam" id="PF19050">
    <property type="entry name" value="PhoD_2"/>
    <property type="match status" value="2"/>
</dbReference>
<feature type="compositionally biased region" description="Pro residues" evidence="1">
    <location>
        <begin position="1219"/>
        <end position="1250"/>
    </location>
</feature>
<gene>
    <name evidence="3" type="ORF">DSM5745_01531</name>
</gene>
<feature type="domain" description="PhoD-like phosphatase" evidence="2">
    <location>
        <begin position="855"/>
        <end position="1013"/>
    </location>
</feature>
<dbReference type="RefSeq" id="XP_026609392.1">
    <property type="nucleotide sequence ID" value="XM_026743547.1"/>
</dbReference>
<accession>A0A3D8T6P6</accession>
<dbReference type="InterPro" id="IPR043904">
    <property type="entry name" value="PhoD_2-like"/>
</dbReference>
<dbReference type="EMBL" id="PVWQ01000001">
    <property type="protein sequence ID" value="RDW94209.1"/>
    <property type="molecule type" value="Genomic_DNA"/>
</dbReference>
<dbReference type="GO" id="GO:0016020">
    <property type="term" value="C:membrane"/>
    <property type="evidence" value="ECO:0007669"/>
    <property type="project" value="TreeGrafter"/>
</dbReference>
<dbReference type="Gene3D" id="3.60.21.70">
    <property type="entry name" value="PhoD-like phosphatase"/>
    <property type="match status" value="1"/>
</dbReference>
<feature type="compositionally biased region" description="Basic and acidic residues" evidence="1">
    <location>
        <begin position="25"/>
        <end position="34"/>
    </location>
</feature>
<dbReference type="Proteomes" id="UP000256690">
    <property type="component" value="Unassembled WGS sequence"/>
</dbReference>
<sequence>MAARRTSLGPSALPEDHGSPASQDEAARLSRSDTLKSSTGEQRDWAYSRSPLQKLEVALGGISKEEKRARALEAERKLRERMAAATAKSAVTPEPEPSRVAAKAAVQQPTYENEVPARRPSRKEPRQQENSGYDRQDNIIPQQKSDVTRPQTARARAPSLHGSGARPLLENQDASNKPPSIRPVNGGSTARRSVSITHQPEKPQMSPHEPNQALPRSSLVIPHPEMARQDRRATTAQTRSPTASQPSTDARVRVPLSGSSPEQARQNGRPVPSPAAIIPSDKIPSPHEIRDSAESIVPESNENIQRPQTKSKRHTVSFNVPPPTPPPLSEWKTARTVRLGASDFDLQALDVDRNKAWWESGTRDRRQSRALPKNYQQPSVQKPMSHKRFQPLIFLKCGPLLRYTGIRRATINGPNGPIDKETWRGTILIVTKDSISSYEPVPTLRLFSQPMDLLPPPPVQVNSENVQLPPEYIDPTAGLTKLGRDGRPLYVKPVDHTEEQLDLSSVENDDGIYEMSPSAIDYGLKQPVPANRVHSLDGETVGMYKEIPGFRLYADSGRDVTFWRFNLEIELGRKQQRIAYRLNQGPAIGFWVPAKGQAMNVMYHSGNGFTPGVDSNKFCGPDPLWRDVLNEHQTRPFHVMIGGGDQVFNDKVTAESMYFQEWLKIRDASERYETQLNPEFKNELENGYLENYCRWFSQGLYSLANSQIPMVNIWNDHEILEGFGSYPDEFMSSAVISGLGNLAFKYYMLFQHHSVPEETEADEPSWILGAEPGPYINQRSRHLFMSLGNGISFLGLDCRTERMYDEIISEHSSDLIWDRCHREIVKGETKHLVVLLSIPIAYPRVAMVKNILNSRQSLGKAGLFGGLVNRHGAKVEIFDDHWTAKQLKSERKYLIEDLQDLAAEKSIRVTILSGDVHLAAVGQFYSNPNLNIPKDRDYRYMPNVISSGIADAPVTEMISDTLNRRNQVHHMDSNTDEEMIPFFTHDVNNKPRNNKRMLPRRNWCSLRLYEPGATPPETPESEAPAPFDEPRPKLLQRTLSLGRGERPQGLLRRLSSKGRPPTKEFNLGRPAPERRMSMDGPFPPAGTGDSYFPPPPAEFRPGPFLRRPTNLSQKSSKKAAKRGDDGAGTFVNLEGGLAITLNLELNPRDPSGITVPYKLLIPALWFEGTEDEPPAVPVTKGWRKWLGVRRNASSKPSINDDEAEEEFSDEEEEMHNTHAPPPAPPREGHPQPHPAAVPVVPRPAPTPAPPMRRHYDEYYDDDDDDDDDDDEDESELFLSPEPEPRPNVKRSTSIKKWFGRRDR</sequence>
<feature type="region of interest" description="Disordered" evidence="1">
    <location>
        <begin position="301"/>
        <end position="329"/>
    </location>
</feature>
<feature type="compositionally biased region" description="Polar residues" evidence="1">
    <location>
        <begin position="138"/>
        <end position="151"/>
    </location>
</feature>
<evidence type="ECO:0000259" key="2">
    <source>
        <dbReference type="Pfam" id="PF19050"/>
    </source>
</evidence>
<feature type="compositionally biased region" description="Basic and acidic residues" evidence="1">
    <location>
        <begin position="122"/>
        <end position="137"/>
    </location>
</feature>
<dbReference type="STRING" id="1810919.A0A3D8T6P6"/>
<proteinExistence type="predicted"/>
<feature type="region of interest" description="Disordered" evidence="1">
    <location>
        <begin position="360"/>
        <end position="382"/>
    </location>
</feature>
<feature type="compositionally biased region" description="Acidic residues" evidence="1">
    <location>
        <begin position="1258"/>
        <end position="1275"/>
    </location>
</feature>
<feature type="compositionally biased region" description="Polar residues" evidence="1">
    <location>
        <begin position="257"/>
        <end position="266"/>
    </location>
</feature>
<dbReference type="InterPro" id="IPR038607">
    <property type="entry name" value="PhoD-like_sf"/>
</dbReference>
<feature type="compositionally biased region" description="Acidic residues" evidence="1">
    <location>
        <begin position="1199"/>
        <end position="1213"/>
    </location>
</feature>
<dbReference type="InterPro" id="IPR018946">
    <property type="entry name" value="PhoD-like_MPP"/>
</dbReference>
<dbReference type="PANTHER" id="PTHR46689">
    <property type="entry name" value="MEMBRANE PROTEIN, PUTATIVE-RELATED"/>
    <property type="match status" value="1"/>
</dbReference>
<feature type="region of interest" description="Disordered" evidence="1">
    <location>
        <begin position="1009"/>
        <end position="1129"/>
    </location>
</feature>
<feature type="domain" description="PhoD-like phosphatase" evidence="2">
    <location>
        <begin position="598"/>
        <end position="854"/>
    </location>
</feature>
<evidence type="ECO:0000313" key="4">
    <source>
        <dbReference type="Proteomes" id="UP000256690"/>
    </source>
</evidence>
<reference evidence="3 4" key="1">
    <citation type="journal article" date="2018" name="IMA Fungus">
        <title>IMA Genome-F 9: Draft genome sequence of Annulohypoxylon stygium, Aspergillus mulundensis, Berkeleyomyces basicola (syn. Thielaviopsis basicola), Ceratocystis smalleyi, two Cercospora beticola strains, Coleophoma cylindrospora, Fusarium fracticaudum, Phialophora cf. hyalina, and Morchella septimelata.</title>
        <authorList>
            <person name="Wingfield B.D."/>
            <person name="Bills G.F."/>
            <person name="Dong Y."/>
            <person name="Huang W."/>
            <person name="Nel W.J."/>
            <person name="Swalarsk-Parry B.S."/>
            <person name="Vaghefi N."/>
            <person name="Wilken P.M."/>
            <person name="An Z."/>
            <person name="de Beer Z.W."/>
            <person name="De Vos L."/>
            <person name="Chen L."/>
            <person name="Duong T.A."/>
            <person name="Gao Y."/>
            <person name="Hammerbacher A."/>
            <person name="Kikkert J.R."/>
            <person name="Li Y."/>
            <person name="Li H."/>
            <person name="Li K."/>
            <person name="Li Q."/>
            <person name="Liu X."/>
            <person name="Ma X."/>
            <person name="Naidoo K."/>
            <person name="Pethybridge S.J."/>
            <person name="Sun J."/>
            <person name="Steenkamp E.T."/>
            <person name="van der Nest M.A."/>
            <person name="van Wyk S."/>
            <person name="Wingfield M.J."/>
            <person name="Xiong C."/>
            <person name="Yue Q."/>
            <person name="Zhang X."/>
        </authorList>
    </citation>
    <scope>NUCLEOTIDE SEQUENCE [LARGE SCALE GENOMIC DNA]</scope>
    <source>
        <strain evidence="3 4">DSM 5745</strain>
    </source>
</reference>
<protein>
    <recommendedName>
        <fullName evidence="2">PhoD-like phosphatase domain-containing protein</fullName>
    </recommendedName>
</protein>
<comment type="caution">
    <text evidence="3">The sequence shown here is derived from an EMBL/GenBank/DDBJ whole genome shotgun (WGS) entry which is preliminary data.</text>
</comment>
<dbReference type="OrthoDB" id="9999821at2759"/>
<feature type="region of interest" description="Disordered" evidence="1">
    <location>
        <begin position="1"/>
        <end position="49"/>
    </location>
</feature>
<feature type="region of interest" description="Disordered" evidence="1">
    <location>
        <begin position="1191"/>
        <end position="1303"/>
    </location>
</feature>
<evidence type="ECO:0000256" key="1">
    <source>
        <dbReference type="SAM" id="MobiDB-lite"/>
    </source>
</evidence>
<name>A0A3D8T6P6_9EURO</name>
<feature type="region of interest" description="Disordered" evidence="1">
    <location>
        <begin position="82"/>
        <end position="285"/>
    </location>
</feature>